<dbReference type="CDD" id="cd06261">
    <property type="entry name" value="TM_PBP2"/>
    <property type="match status" value="1"/>
</dbReference>
<dbReference type="InterPro" id="IPR035906">
    <property type="entry name" value="MetI-like_sf"/>
</dbReference>
<evidence type="ECO:0000256" key="7">
    <source>
        <dbReference type="RuleBase" id="RU363032"/>
    </source>
</evidence>
<name>A0A7X6A1X2_9ACTN</name>
<organism evidence="10 11">
    <name type="scientific">Kribbella shirazensis</name>
    <dbReference type="NCBI Taxonomy" id="1105143"/>
    <lineage>
        <taxon>Bacteria</taxon>
        <taxon>Bacillati</taxon>
        <taxon>Actinomycetota</taxon>
        <taxon>Actinomycetes</taxon>
        <taxon>Propionibacteriales</taxon>
        <taxon>Kribbellaceae</taxon>
        <taxon>Kribbella</taxon>
    </lineage>
</organism>
<dbReference type="EMBL" id="JAASRO010000001">
    <property type="protein sequence ID" value="NIK58413.1"/>
    <property type="molecule type" value="Genomic_DNA"/>
</dbReference>
<keyword evidence="4 7" id="KW-0812">Transmembrane</keyword>
<gene>
    <name evidence="10" type="ORF">BJY22_004130</name>
</gene>
<dbReference type="InterPro" id="IPR051393">
    <property type="entry name" value="ABC_transporter_permease"/>
</dbReference>
<dbReference type="Gene3D" id="1.10.3720.10">
    <property type="entry name" value="MetI-like"/>
    <property type="match status" value="1"/>
</dbReference>
<dbReference type="PROSITE" id="PS50928">
    <property type="entry name" value="ABC_TM1"/>
    <property type="match status" value="1"/>
</dbReference>
<feature type="transmembrane region" description="Helical" evidence="7">
    <location>
        <begin position="174"/>
        <end position="196"/>
    </location>
</feature>
<dbReference type="SUPFAM" id="SSF161098">
    <property type="entry name" value="MetI-like"/>
    <property type="match status" value="1"/>
</dbReference>
<evidence type="ECO:0000256" key="6">
    <source>
        <dbReference type="ARBA" id="ARBA00023136"/>
    </source>
</evidence>
<evidence type="ECO:0000256" key="1">
    <source>
        <dbReference type="ARBA" id="ARBA00004651"/>
    </source>
</evidence>
<feature type="transmembrane region" description="Helical" evidence="7">
    <location>
        <begin position="34"/>
        <end position="63"/>
    </location>
</feature>
<accession>A0A7X6A1X2</accession>
<dbReference type="Proteomes" id="UP000555407">
    <property type="component" value="Unassembled WGS sequence"/>
</dbReference>
<protein>
    <submittedName>
        <fullName evidence="10">Multiple sugar transport system permease protein</fullName>
    </submittedName>
</protein>
<comment type="subcellular location">
    <subcellularLocation>
        <location evidence="1 7">Cell membrane</location>
        <topology evidence="1 7">Multi-pass membrane protein</topology>
    </subcellularLocation>
</comment>
<evidence type="ECO:0000256" key="4">
    <source>
        <dbReference type="ARBA" id="ARBA00022692"/>
    </source>
</evidence>
<dbReference type="PANTHER" id="PTHR30193">
    <property type="entry name" value="ABC TRANSPORTER PERMEASE PROTEIN"/>
    <property type="match status" value="1"/>
</dbReference>
<feature type="transmembrane region" description="Helical" evidence="7">
    <location>
        <begin position="96"/>
        <end position="117"/>
    </location>
</feature>
<dbReference type="AlphaFoldDB" id="A0A7X6A1X2"/>
<evidence type="ECO:0000256" key="3">
    <source>
        <dbReference type="ARBA" id="ARBA00022475"/>
    </source>
</evidence>
<evidence type="ECO:0000256" key="8">
    <source>
        <dbReference type="SAM" id="MobiDB-lite"/>
    </source>
</evidence>
<dbReference type="Pfam" id="PF00528">
    <property type="entry name" value="BPD_transp_1"/>
    <property type="match status" value="1"/>
</dbReference>
<dbReference type="InterPro" id="IPR000515">
    <property type="entry name" value="MetI-like"/>
</dbReference>
<dbReference type="PANTHER" id="PTHR30193:SF37">
    <property type="entry name" value="INNER MEMBRANE ABC TRANSPORTER PERMEASE PROTEIN YCJO"/>
    <property type="match status" value="1"/>
</dbReference>
<keyword evidence="6 7" id="KW-0472">Membrane</keyword>
<sequence>MTATIERGAPAGPTGPPARPRARRSPLQRREARFGLLFALPCFLLFLAFRFGPGLAGVALAFFHYEVGDTPRFTGLANLSRLLNDDLFWKALRVTVVYSVIAVPLSLVCSLAMALLVRKKFRTVTFFRSVFFLPVVTSLVLAATVFTWIFSSDGPWTRITGPVLGWLGGYDGSWLASSVWVLPAMALVSVWSRFGYGMLIILARLQDLPAELEEAALTDGASSWQRFRYIVLPQLKPALFFLAVIETTGSFQVFDLVYVMTGGGPAHGSYTLVFQLVDQGFKFFDLGYASAIGLALFVMTIVVAVIQRLTLGRES</sequence>
<proteinExistence type="inferred from homology"/>
<comment type="caution">
    <text evidence="10">The sequence shown here is derived from an EMBL/GenBank/DDBJ whole genome shotgun (WGS) entry which is preliminary data.</text>
</comment>
<dbReference type="RefSeq" id="WP_167209188.1">
    <property type="nucleotide sequence ID" value="NZ_JAASRO010000001.1"/>
</dbReference>
<feature type="transmembrane region" description="Helical" evidence="7">
    <location>
        <begin position="129"/>
        <end position="150"/>
    </location>
</feature>
<keyword evidence="5 7" id="KW-1133">Transmembrane helix</keyword>
<keyword evidence="10" id="KW-0762">Sugar transport</keyword>
<comment type="similarity">
    <text evidence="7">Belongs to the binding-protein-dependent transport system permease family.</text>
</comment>
<feature type="transmembrane region" description="Helical" evidence="7">
    <location>
        <begin position="286"/>
        <end position="306"/>
    </location>
</feature>
<evidence type="ECO:0000313" key="10">
    <source>
        <dbReference type="EMBL" id="NIK58413.1"/>
    </source>
</evidence>
<evidence type="ECO:0000313" key="11">
    <source>
        <dbReference type="Proteomes" id="UP000555407"/>
    </source>
</evidence>
<feature type="domain" description="ABC transmembrane type-1" evidence="9">
    <location>
        <begin position="92"/>
        <end position="307"/>
    </location>
</feature>
<dbReference type="GO" id="GO:0005886">
    <property type="term" value="C:plasma membrane"/>
    <property type="evidence" value="ECO:0007669"/>
    <property type="project" value="UniProtKB-SubCell"/>
</dbReference>
<keyword evidence="2 7" id="KW-0813">Transport</keyword>
<evidence type="ECO:0000256" key="5">
    <source>
        <dbReference type="ARBA" id="ARBA00022989"/>
    </source>
</evidence>
<keyword evidence="11" id="KW-1185">Reference proteome</keyword>
<feature type="region of interest" description="Disordered" evidence="8">
    <location>
        <begin position="1"/>
        <end position="24"/>
    </location>
</feature>
<dbReference type="GO" id="GO:0055085">
    <property type="term" value="P:transmembrane transport"/>
    <property type="evidence" value="ECO:0007669"/>
    <property type="project" value="InterPro"/>
</dbReference>
<evidence type="ECO:0000256" key="2">
    <source>
        <dbReference type="ARBA" id="ARBA00022448"/>
    </source>
</evidence>
<evidence type="ECO:0000259" key="9">
    <source>
        <dbReference type="PROSITE" id="PS50928"/>
    </source>
</evidence>
<keyword evidence="3" id="KW-1003">Cell membrane</keyword>
<reference evidence="10 11" key="1">
    <citation type="submission" date="2020-03" db="EMBL/GenBank/DDBJ databases">
        <title>Sequencing the genomes of 1000 actinobacteria strains.</title>
        <authorList>
            <person name="Klenk H.-P."/>
        </authorList>
    </citation>
    <scope>NUCLEOTIDE SEQUENCE [LARGE SCALE GENOMIC DNA]</scope>
    <source>
        <strain evidence="10 11">DSM 45490</strain>
    </source>
</reference>
<feature type="transmembrane region" description="Helical" evidence="7">
    <location>
        <begin position="238"/>
        <end position="260"/>
    </location>
</feature>